<sequence length="92" mass="10487">MNSCHINKPCSVFFFLCCLLAGYMLLLGMGNPRVPVNRMGTGMGKALYPSRAWIWVGNTQRVCARCHLEFWYPTFTMLVDLTSFTCLILGHY</sequence>
<reference evidence="2" key="1">
    <citation type="submission" date="2014-09" db="EMBL/GenBank/DDBJ databases">
        <authorList>
            <person name="Magalhaes I.L.F."/>
            <person name="Oliveira U."/>
            <person name="Santos F.R."/>
            <person name="Vidigal T.H.D.A."/>
            <person name="Brescovit A.D."/>
            <person name="Santos A.J."/>
        </authorList>
    </citation>
    <scope>NUCLEOTIDE SEQUENCE</scope>
    <source>
        <tissue evidence="2">Shoot tissue taken approximately 20 cm above the soil surface</tissue>
    </source>
</reference>
<name>A0A0A9FY04_ARUDO</name>
<keyword evidence="1" id="KW-0812">Transmembrane</keyword>
<keyword evidence="1" id="KW-1133">Transmembrane helix</keyword>
<proteinExistence type="predicted"/>
<accession>A0A0A9FY04</accession>
<reference evidence="2" key="2">
    <citation type="journal article" date="2015" name="Data Brief">
        <title>Shoot transcriptome of the giant reed, Arundo donax.</title>
        <authorList>
            <person name="Barrero R.A."/>
            <person name="Guerrero F.D."/>
            <person name="Moolhuijzen P."/>
            <person name="Goolsby J.A."/>
            <person name="Tidwell J."/>
            <person name="Bellgard S.E."/>
            <person name="Bellgard M.I."/>
        </authorList>
    </citation>
    <scope>NUCLEOTIDE SEQUENCE</scope>
    <source>
        <tissue evidence="2">Shoot tissue taken approximately 20 cm above the soil surface</tissue>
    </source>
</reference>
<keyword evidence="1" id="KW-0472">Membrane</keyword>
<organism evidence="2">
    <name type="scientific">Arundo donax</name>
    <name type="common">Giant reed</name>
    <name type="synonym">Donax arundinaceus</name>
    <dbReference type="NCBI Taxonomy" id="35708"/>
    <lineage>
        <taxon>Eukaryota</taxon>
        <taxon>Viridiplantae</taxon>
        <taxon>Streptophyta</taxon>
        <taxon>Embryophyta</taxon>
        <taxon>Tracheophyta</taxon>
        <taxon>Spermatophyta</taxon>
        <taxon>Magnoliopsida</taxon>
        <taxon>Liliopsida</taxon>
        <taxon>Poales</taxon>
        <taxon>Poaceae</taxon>
        <taxon>PACMAD clade</taxon>
        <taxon>Arundinoideae</taxon>
        <taxon>Arundineae</taxon>
        <taxon>Arundo</taxon>
    </lineage>
</organism>
<feature type="transmembrane region" description="Helical" evidence="1">
    <location>
        <begin position="12"/>
        <end position="30"/>
    </location>
</feature>
<dbReference type="AlphaFoldDB" id="A0A0A9FY04"/>
<evidence type="ECO:0000313" key="2">
    <source>
        <dbReference type="EMBL" id="JAE13263.1"/>
    </source>
</evidence>
<protein>
    <submittedName>
        <fullName evidence="2">Uncharacterized protein</fullName>
    </submittedName>
</protein>
<dbReference type="EMBL" id="GBRH01184633">
    <property type="protein sequence ID" value="JAE13263.1"/>
    <property type="molecule type" value="Transcribed_RNA"/>
</dbReference>
<evidence type="ECO:0000256" key="1">
    <source>
        <dbReference type="SAM" id="Phobius"/>
    </source>
</evidence>